<name>A0A5B1L854_9ACTN</name>
<evidence type="ECO:0000256" key="2">
    <source>
        <dbReference type="SAM" id="Phobius"/>
    </source>
</evidence>
<dbReference type="InterPro" id="IPR005693">
    <property type="entry name" value="Mce"/>
</dbReference>
<sequence>MDQRHGRLRRRALRQPARRHHRRDQRQPGPGQAAAHDGEARVRPLRHHAQHRPAGLLRERRPPLLPHQLRFHGRRDSVTGIKTVAAKVAAFAVASIVLLALLINTMQNGVSGDKHSFKAEFADVSGLRVGDDVKAAGVRVGQVTGIEATKEGAEVDFVLVSEQKIYDTTKVIMRYQNLLGQRYLQLRQEGVRGDELKDGAKIPEFVDFGPRNDRWRTSAGFDLTELLNGFRPLFEILQPADVNKLATSMVKVLQGEGGTIEGLLQQTAELTNFVADRDDLIGNVMTNLTPVLQNLAGQGDELRGTVVELERLMTGLAKDRKSIGSSIDGISQLVGATSSLLKQVKVPMTRTTDRLATVADMLANSRGDLDDALGAFGDIFETLGRAGSYENALNVYACSFAIAIGDLAVNPAGNNGPWSEVCR</sequence>
<dbReference type="InterPro" id="IPR052336">
    <property type="entry name" value="MlaD_Phospholipid_Transporter"/>
</dbReference>
<organism evidence="5 6">
    <name type="scientific">Nocardioides humilatus</name>
    <dbReference type="NCBI Taxonomy" id="2607660"/>
    <lineage>
        <taxon>Bacteria</taxon>
        <taxon>Bacillati</taxon>
        <taxon>Actinomycetota</taxon>
        <taxon>Actinomycetes</taxon>
        <taxon>Propionibacteriales</taxon>
        <taxon>Nocardioidaceae</taxon>
        <taxon>Nocardioides</taxon>
    </lineage>
</organism>
<dbReference type="AlphaFoldDB" id="A0A5B1L854"/>
<reference evidence="5 6" key="1">
    <citation type="submission" date="2019-09" db="EMBL/GenBank/DDBJ databases">
        <title>Nocardioides panacisoli sp. nov., isolated from the soil of a ginseng field.</title>
        <authorList>
            <person name="Cho C."/>
        </authorList>
    </citation>
    <scope>NUCLEOTIDE SEQUENCE [LARGE SCALE GENOMIC DNA]</scope>
    <source>
        <strain evidence="5 6">BN130099</strain>
    </source>
</reference>
<protein>
    <submittedName>
        <fullName evidence="5">MCE family protein</fullName>
    </submittedName>
</protein>
<dbReference type="NCBIfam" id="TIGR00996">
    <property type="entry name" value="Mtu_fam_mce"/>
    <property type="match status" value="1"/>
</dbReference>
<gene>
    <name evidence="5" type="ORF">F0U44_18730</name>
</gene>
<comment type="caution">
    <text evidence="5">The sequence shown here is derived from an EMBL/GenBank/DDBJ whole genome shotgun (WGS) entry which is preliminary data.</text>
</comment>
<evidence type="ECO:0000259" key="4">
    <source>
        <dbReference type="Pfam" id="PF11887"/>
    </source>
</evidence>
<feature type="region of interest" description="Disordered" evidence="1">
    <location>
        <begin position="1"/>
        <end position="60"/>
    </location>
</feature>
<dbReference type="Pfam" id="PF02470">
    <property type="entry name" value="MlaD"/>
    <property type="match status" value="1"/>
</dbReference>
<dbReference type="InterPro" id="IPR024516">
    <property type="entry name" value="Mce_C"/>
</dbReference>
<keyword evidence="2" id="KW-0472">Membrane</keyword>
<dbReference type="Pfam" id="PF11887">
    <property type="entry name" value="Mce4_CUP1"/>
    <property type="match status" value="1"/>
</dbReference>
<dbReference type="Proteomes" id="UP000325003">
    <property type="component" value="Unassembled WGS sequence"/>
</dbReference>
<feature type="domain" description="Mammalian cell entry C-terminal" evidence="4">
    <location>
        <begin position="216"/>
        <end position="378"/>
    </location>
</feature>
<keyword evidence="2" id="KW-0812">Transmembrane</keyword>
<evidence type="ECO:0000313" key="6">
    <source>
        <dbReference type="Proteomes" id="UP000325003"/>
    </source>
</evidence>
<dbReference type="InterPro" id="IPR003399">
    <property type="entry name" value="Mce/MlaD"/>
</dbReference>
<keyword evidence="6" id="KW-1185">Reference proteome</keyword>
<dbReference type="GO" id="GO:0005576">
    <property type="term" value="C:extracellular region"/>
    <property type="evidence" value="ECO:0007669"/>
    <property type="project" value="TreeGrafter"/>
</dbReference>
<evidence type="ECO:0000259" key="3">
    <source>
        <dbReference type="Pfam" id="PF02470"/>
    </source>
</evidence>
<accession>A0A5B1L854</accession>
<feature type="transmembrane region" description="Helical" evidence="2">
    <location>
        <begin position="84"/>
        <end position="103"/>
    </location>
</feature>
<dbReference type="EMBL" id="VUJV01000007">
    <property type="protein sequence ID" value="KAA1416358.1"/>
    <property type="molecule type" value="Genomic_DNA"/>
</dbReference>
<keyword evidence="2" id="KW-1133">Transmembrane helix</keyword>
<evidence type="ECO:0000313" key="5">
    <source>
        <dbReference type="EMBL" id="KAA1416358.1"/>
    </source>
</evidence>
<dbReference type="GO" id="GO:0051701">
    <property type="term" value="P:biological process involved in interaction with host"/>
    <property type="evidence" value="ECO:0007669"/>
    <property type="project" value="TreeGrafter"/>
</dbReference>
<feature type="domain" description="Mce/MlaD" evidence="3">
    <location>
        <begin position="115"/>
        <end position="187"/>
    </location>
</feature>
<dbReference type="PANTHER" id="PTHR33371">
    <property type="entry name" value="INTERMEMBRANE PHOSPHOLIPID TRANSPORT SYSTEM BINDING PROTEIN MLAD-RELATED"/>
    <property type="match status" value="1"/>
</dbReference>
<proteinExistence type="predicted"/>
<evidence type="ECO:0000256" key="1">
    <source>
        <dbReference type="SAM" id="MobiDB-lite"/>
    </source>
</evidence>
<reference evidence="5 6" key="2">
    <citation type="submission" date="2019-09" db="EMBL/GenBank/DDBJ databases">
        <authorList>
            <person name="Jin C."/>
        </authorList>
    </citation>
    <scope>NUCLEOTIDE SEQUENCE [LARGE SCALE GENOMIC DNA]</scope>
    <source>
        <strain evidence="5 6">BN130099</strain>
    </source>
</reference>
<dbReference type="PANTHER" id="PTHR33371:SF17">
    <property type="entry name" value="MCE-FAMILY PROTEIN MCE1B"/>
    <property type="match status" value="1"/>
</dbReference>
<feature type="compositionally biased region" description="Basic residues" evidence="1">
    <location>
        <begin position="1"/>
        <end position="24"/>
    </location>
</feature>